<reference evidence="2" key="1">
    <citation type="journal article" date="2014" name="Int. J. Syst. Evol. Microbiol.">
        <title>Complete genome sequence of Corynebacterium casei LMG S-19264T (=DSM 44701T), isolated from a smear-ripened cheese.</title>
        <authorList>
            <consortium name="US DOE Joint Genome Institute (JGI-PGF)"/>
            <person name="Walter F."/>
            <person name="Albersmeier A."/>
            <person name="Kalinowski J."/>
            <person name="Ruckert C."/>
        </authorList>
    </citation>
    <scope>NUCLEOTIDE SEQUENCE</scope>
    <source>
        <strain evidence="2">KCTC 12368</strain>
    </source>
</reference>
<protein>
    <recommendedName>
        <fullName evidence="1">Endonuclease/exonuclease/phosphatase domain-containing protein</fullName>
    </recommendedName>
</protein>
<dbReference type="GO" id="GO:0003824">
    <property type="term" value="F:catalytic activity"/>
    <property type="evidence" value="ECO:0007669"/>
    <property type="project" value="InterPro"/>
</dbReference>
<dbReference type="InterPro" id="IPR036691">
    <property type="entry name" value="Endo/exonu/phosph_ase_sf"/>
</dbReference>
<reference evidence="2" key="2">
    <citation type="submission" date="2020-09" db="EMBL/GenBank/DDBJ databases">
        <authorList>
            <person name="Sun Q."/>
            <person name="Kim S."/>
        </authorList>
    </citation>
    <scope>NUCLEOTIDE SEQUENCE</scope>
    <source>
        <strain evidence="2">KCTC 12368</strain>
    </source>
</reference>
<organism evidence="2 3">
    <name type="scientific">Echinicola pacifica</name>
    <dbReference type="NCBI Taxonomy" id="346377"/>
    <lineage>
        <taxon>Bacteria</taxon>
        <taxon>Pseudomonadati</taxon>
        <taxon>Bacteroidota</taxon>
        <taxon>Cytophagia</taxon>
        <taxon>Cytophagales</taxon>
        <taxon>Cyclobacteriaceae</taxon>
        <taxon>Echinicola</taxon>
    </lineage>
</organism>
<evidence type="ECO:0000313" key="3">
    <source>
        <dbReference type="Proteomes" id="UP000619457"/>
    </source>
</evidence>
<feature type="domain" description="Endonuclease/exonuclease/phosphatase" evidence="1">
    <location>
        <begin position="19"/>
        <end position="222"/>
    </location>
</feature>
<gene>
    <name evidence="2" type="ORF">GCM10007049_35020</name>
</gene>
<dbReference type="InterPro" id="IPR005135">
    <property type="entry name" value="Endo/exonuclease/phosphatase"/>
</dbReference>
<dbReference type="EMBL" id="BMWX01000008">
    <property type="protein sequence ID" value="GGZ38829.1"/>
    <property type="molecule type" value="Genomic_DNA"/>
</dbReference>
<evidence type="ECO:0000259" key="1">
    <source>
        <dbReference type="Pfam" id="PF03372"/>
    </source>
</evidence>
<comment type="caution">
    <text evidence="2">The sequence shown here is derived from an EMBL/GenBank/DDBJ whole genome shotgun (WGS) entry which is preliminary data.</text>
</comment>
<keyword evidence="3" id="KW-1185">Reference proteome</keyword>
<name>A0A918UVN6_9BACT</name>
<evidence type="ECO:0000313" key="2">
    <source>
        <dbReference type="EMBL" id="GGZ38829.1"/>
    </source>
</evidence>
<proteinExistence type="predicted"/>
<dbReference type="Pfam" id="PF03372">
    <property type="entry name" value="Exo_endo_phos"/>
    <property type="match status" value="1"/>
</dbReference>
<dbReference type="Gene3D" id="3.60.10.10">
    <property type="entry name" value="Endonuclease/exonuclease/phosphatase"/>
    <property type="match status" value="1"/>
</dbReference>
<dbReference type="AlphaFoldDB" id="A0A918UVN6"/>
<dbReference type="Proteomes" id="UP000619457">
    <property type="component" value="Unassembled WGS sequence"/>
</dbReference>
<sequence>MVISAKKQEEESIELLVANVYQYNDQYDKARQLLEKEQSDIFVLVETDQRWKEEIEVFKSEYPYQVELPIDNTYGMLLYSKLELQNVEINYLINEEVPSIAADITVQGQTVRLHAIHPTPPVPGENTHSTERDAEILMVGKRVKEENIPSIIMGDLNDVAWSYTTELFLKISGMGDPRRGRGMYNTFHAKYPFMRWPLDHFFVSSHFRVKKIKVHNSIGSDHFPISIALVINPATHNEKLEASAEEKEEAEEKIVQGINF</sequence>
<dbReference type="SUPFAM" id="SSF56219">
    <property type="entry name" value="DNase I-like"/>
    <property type="match status" value="1"/>
</dbReference>
<accession>A0A918UVN6</accession>